<reference evidence="2 3" key="2">
    <citation type="submission" date="2020-02" db="EMBL/GenBank/DDBJ databases">
        <title>The new genus of Enterobacteriales.</title>
        <authorList>
            <person name="Kim I.S."/>
        </authorList>
    </citation>
    <scope>NUCLEOTIDE SEQUENCE [LARGE SCALE GENOMIC DNA]</scope>
    <source>
        <strain evidence="2 3">SAP-6</strain>
    </source>
</reference>
<dbReference type="InterPro" id="IPR000182">
    <property type="entry name" value="GNAT_dom"/>
</dbReference>
<dbReference type="Proteomes" id="UP000461443">
    <property type="component" value="Unassembled WGS sequence"/>
</dbReference>
<dbReference type="CDD" id="cd04301">
    <property type="entry name" value="NAT_SF"/>
    <property type="match status" value="1"/>
</dbReference>
<keyword evidence="3" id="KW-1185">Reference proteome</keyword>
<dbReference type="Gene3D" id="3.40.630.30">
    <property type="match status" value="1"/>
</dbReference>
<comment type="caution">
    <text evidence="2">The sequence shown here is derived from an EMBL/GenBank/DDBJ whole genome shotgun (WGS) entry which is preliminary data.</text>
</comment>
<dbReference type="Pfam" id="PF13508">
    <property type="entry name" value="Acetyltransf_7"/>
    <property type="match status" value="1"/>
</dbReference>
<reference evidence="2 3" key="1">
    <citation type="submission" date="2019-12" db="EMBL/GenBank/DDBJ databases">
        <authorList>
            <person name="Lee S.D."/>
        </authorList>
    </citation>
    <scope>NUCLEOTIDE SEQUENCE [LARGE SCALE GENOMIC DNA]</scope>
    <source>
        <strain evidence="2 3">SAP-6</strain>
    </source>
</reference>
<feature type="domain" description="N-acetyltransferase" evidence="1">
    <location>
        <begin position="22"/>
        <end position="165"/>
    </location>
</feature>
<dbReference type="SUPFAM" id="SSF55729">
    <property type="entry name" value="Acyl-CoA N-acyltransferases (Nat)"/>
    <property type="match status" value="1"/>
</dbReference>
<evidence type="ECO:0000313" key="3">
    <source>
        <dbReference type="Proteomes" id="UP000461443"/>
    </source>
</evidence>
<evidence type="ECO:0000313" key="2">
    <source>
        <dbReference type="EMBL" id="NDL64382.1"/>
    </source>
</evidence>
<dbReference type="PANTHER" id="PTHR43233:SF1">
    <property type="entry name" value="FAMILY N-ACETYLTRANSFERASE, PUTATIVE (AFU_ORTHOLOGUE AFUA_6G03350)-RELATED"/>
    <property type="match status" value="1"/>
</dbReference>
<dbReference type="GO" id="GO:0016747">
    <property type="term" value="F:acyltransferase activity, transferring groups other than amino-acyl groups"/>
    <property type="evidence" value="ECO:0007669"/>
    <property type="project" value="InterPro"/>
</dbReference>
<dbReference type="RefSeq" id="WP_162367226.1">
    <property type="nucleotide sequence ID" value="NZ_WUBS01000012.1"/>
</dbReference>
<dbReference type="PROSITE" id="PS51186">
    <property type="entry name" value="GNAT"/>
    <property type="match status" value="1"/>
</dbReference>
<dbReference type="EMBL" id="WUBS01000012">
    <property type="protein sequence ID" value="NDL64382.1"/>
    <property type="molecule type" value="Genomic_DNA"/>
</dbReference>
<dbReference type="InterPro" id="IPR016181">
    <property type="entry name" value="Acyl_CoA_acyltransferase"/>
</dbReference>
<dbReference type="PANTHER" id="PTHR43233">
    <property type="entry name" value="FAMILY N-ACETYLTRANSFERASE, PUTATIVE (AFU_ORTHOLOGUE AFUA_6G03350)-RELATED"/>
    <property type="match status" value="1"/>
</dbReference>
<sequence>MTTATRTDKKAVENEPVFTWSKDIYQVSTDRSLLDIDVIHQFLTQSHWAKGIDKARVRQSINNSLCFGLYRKTRQIGFTRVITDFATFGYLCDVFIMPAYRGAGLGRWLMGCCLDHPLMSELRRIMLVTTYAPWLYEKMGYEPINKRNFVWSISRADIYLETEPEGNTPRVR</sequence>
<dbReference type="AlphaFoldDB" id="A0A845SLW8"/>
<organism evidence="2 3">
    <name type="scientific">Acerihabitans arboris</name>
    <dbReference type="NCBI Taxonomy" id="2691583"/>
    <lineage>
        <taxon>Bacteria</taxon>
        <taxon>Pseudomonadati</taxon>
        <taxon>Pseudomonadota</taxon>
        <taxon>Gammaproteobacteria</taxon>
        <taxon>Enterobacterales</taxon>
        <taxon>Pectobacteriaceae</taxon>
        <taxon>Acerihabitans</taxon>
    </lineage>
</organism>
<proteinExistence type="predicted"/>
<protein>
    <submittedName>
        <fullName evidence="2">GNAT family N-acetyltransferase</fullName>
    </submittedName>
</protein>
<dbReference type="InterPro" id="IPR053144">
    <property type="entry name" value="Acetyltransferase_Butenolide"/>
</dbReference>
<evidence type="ECO:0000259" key="1">
    <source>
        <dbReference type="PROSITE" id="PS51186"/>
    </source>
</evidence>
<gene>
    <name evidence="2" type="ORF">GRH90_16745</name>
</gene>
<keyword evidence="2" id="KW-0808">Transferase</keyword>
<name>A0A845SLW8_9GAMM</name>
<accession>A0A845SLW8</accession>